<proteinExistence type="predicted"/>
<accession>A0A6A6HTS6</accession>
<evidence type="ECO:0000313" key="2">
    <source>
        <dbReference type="EMBL" id="KAF2241584.1"/>
    </source>
</evidence>
<gene>
    <name evidence="2" type="ORF">BU26DRAFT_173434</name>
</gene>
<reference evidence="2" key="1">
    <citation type="journal article" date="2020" name="Stud. Mycol.">
        <title>101 Dothideomycetes genomes: a test case for predicting lifestyles and emergence of pathogens.</title>
        <authorList>
            <person name="Haridas S."/>
            <person name="Albert R."/>
            <person name="Binder M."/>
            <person name="Bloem J."/>
            <person name="Labutti K."/>
            <person name="Salamov A."/>
            <person name="Andreopoulos B."/>
            <person name="Baker S."/>
            <person name="Barry K."/>
            <person name="Bills G."/>
            <person name="Bluhm B."/>
            <person name="Cannon C."/>
            <person name="Castanera R."/>
            <person name="Culley D."/>
            <person name="Daum C."/>
            <person name="Ezra D."/>
            <person name="Gonzalez J."/>
            <person name="Henrissat B."/>
            <person name="Kuo A."/>
            <person name="Liang C."/>
            <person name="Lipzen A."/>
            <person name="Lutzoni F."/>
            <person name="Magnuson J."/>
            <person name="Mondo S."/>
            <person name="Nolan M."/>
            <person name="Ohm R."/>
            <person name="Pangilinan J."/>
            <person name="Park H.-J."/>
            <person name="Ramirez L."/>
            <person name="Alfaro M."/>
            <person name="Sun H."/>
            <person name="Tritt A."/>
            <person name="Yoshinaga Y."/>
            <person name="Zwiers L.-H."/>
            <person name="Turgeon B."/>
            <person name="Goodwin S."/>
            <person name="Spatafora J."/>
            <person name="Crous P."/>
            <person name="Grigoriev I."/>
        </authorList>
    </citation>
    <scope>NUCLEOTIDE SEQUENCE</scope>
    <source>
        <strain evidence="2">CBS 122368</strain>
    </source>
</reference>
<dbReference type="InterPro" id="IPR017900">
    <property type="entry name" value="4Fe4S_Fe_S_CS"/>
</dbReference>
<dbReference type="EMBL" id="ML987211">
    <property type="protein sequence ID" value="KAF2241584.1"/>
    <property type="molecule type" value="Genomic_DNA"/>
</dbReference>
<name>A0A6A6HTS6_9PLEO</name>
<dbReference type="AlphaFoldDB" id="A0A6A6HTS6"/>
<feature type="region of interest" description="Disordered" evidence="1">
    <location>
        <begin position="1"/>
        <end position="30"/>
    </location>
</feature>
<organism evidence="2 3">
    <name type="scientific">Trematosphaeria pertusa</name>
    <dbReference type="NCBI Taxonomy" id="390896"/>
    <lineage>
        <taxon>Eukaryota</taxon>
        <taxon>Fungi</taxon>
        <taxon>Dikarya</taxon>
        <taxon>Ascomycota</taxon>
        <taxon>Pezizomycotina</taxon>
        <taxon>Dothideomycetes</taxon>
        <taxon>Pleosporomycetidae</taxon>
        <taxon>Pleosporales</taxon>
        <taxon>Massarineae</taxon>
        <taxon>Trematosphaeriaceae</taxon>
        <taxon>Trematosphaeria</taxon>
    </lineage>
</organism>
<dbReference type="RefSeq" id="XP_033676588.1">
    <property type="nucleotide sequence ID" value="XM_033820304.1"/>
</dbReference>
<evidence type="ECO:0000256" key="1">
    <source>
        <dbReference type="SAM" id="MobiDB-lite"/>
    </source>
</evidence>
<keyword evidence="3" id="KW-1185">Reference proteome</keyword>
<dbReference type="GeneID" id="54573634"/>
<dbReference type="Proteomes" id="UP000800094">
    <property type="component" value="Unassembled WGS sequence"/>
</dbReference>
<sequence length="207" mass="22320">MTTRCKEGQARPVSPLQSAPRPCREAGKRGEGALQRRPFCRASLPCQLTTHCEQQPVGRVRRRAVRSRTERLSGGRLGEQLPPKATSCAVQLRAQLMMPDPDECQPARDCTANSLRGHGAAFRARFGTGHSGRVRILAQRGVHCRSCGVCRVPCPILVRVSLGAGSLSPTDSLRARRGGLLVMSLRVVVKGEADGETTCGVVYIVPS</sequence>
<evidence type="ECO:0008006" key="4">
    <source>
        <dbReference type="Google" id="ProtNLM"/>
    </source>
</evidence>
<protein>
    <recommendedName>
        <fullName evidence="4">4Fe-4S ferredoxin-type domain-containing protein</fullName>
    </recommendedName>
</protein>
<evidence type="ECO:0000313" key="3">
    <source>
        <dbReference type="Proteomes" id="UP000800094"/>
    </source>
</evidence>
<dbReference type="PROSITE" id="PS00198">
    <property type="entry name" value="4FE4S_FER_1"/>
    <property type="match status" value="1"/>
</dbReference>